<dbReference type="AlphaFoldDB" id="A0A9D5DJJ0"/>
<dbReference type="InterPro" id="IPR035075">
    <property type="entry name" value="PRMT5"/>
</dbReference>
<dbReference type="Pfam" id="PF17286">
    <property type="entry name" value="PRMT5_C"/>
    <property type="match status" value="1"/>
</dbReference>
<evidence type="ECO:0000259" key="9">
    <source>
        <dbReference type="Pfam" id="PF17285"/>
    </source>
</evidence>
<dbReference type="PIRSF" id="PIRSF015894">
    <property type="entry name" value="Skb1_MeTrfase"/>
    <property type="match status" value="1"/>
</dbReference>
<comment type="caution">
    <text evidence="11">The sequence shown here is derived from an EMBL/GenBank/DDBJ whole genome shotgun (WGS) entry which is preliminary data.</text>
</comment>
<dbReference type="InterPro" id="IPR029063">
    <property type="entry name" value="SAM-dependent_MTases_sf"/>
</dbReference>
<dbReference type="GO" id="GO:0032259">
    <property type="term" value="P:methylation"/>
    <property type="evidence" value="ECO:0007669"/>
    <property type="project" value="UniProtKB-KW"/>
</dbReference>
<dbReference type="Pfam" id="PF17285">
    <property type="entry name" value="PRMT5_TIM"/>
    <property type="match status" value="1"/>
</dbReference>
<evidence type="ECO:0000259" key="10">
    <source>
        <dbReference type="Pfam" id="PF17286"/>
    </source>
</evidence>
<feature type="binding site" evidence="6">
    <location>
        <position position="311"/>
    </location>
    <ligand>
        <name>S-adenosyl-L-methionine</name>
        <dbReference type="ChEBI" id="CHEBI:59789"/>
    </ligand>
</feature>
<dbReference type="Gene3D" id="3.20.20.150">
    <property type="entry name" value="Divalent-metal-dependent TIM barrel enzymes"/>
    <property type="match status" value="1"/>
</dbReference>
<dbReference type="GO" id="GO:0005829">
    <property type="term" value="C:cytosol"/>
    <property type="evidence" value="ECO:0007669"/>
    <property type="project" value="TreeGrafter"/>
</dbReference>
<keyword evidence="2 4" id="KW-0808">Transferase</keyword>
<dbReference type="InterPro" id="IPR007857">
    <property type="entry name" value="Arg_MeTrfase_PRMT5"/>
</dbReference>
<dbReference type="GO" id="GO:0006355">
    <property type="term" value="P:regulation of DNA-templated transcription"/>
    <property type="evidence" value="ECO:0007669"/>
    <property type="project" value="TreeGrafter"/>
</dbReference>
<dbReference type="OrthoDB" id="1368803at2759"/>
<evidence type="ECO:0000256" key="6">
    <source>
        <dbReference type="PIRSR" id="PIRSR015894-2"/>
    </source>
</evidence>
<gene>
    <name evidence="11" type="ORF">OJ253_2370</name>
</gene>
<dbReference type="Gene3D" id="2.70.160.11">
    <property type="entry name" value="Hnrnp arginine n-methyltransferase1"/>
    <property type="match status" value="1"/>
</dbReference>
<evidence type="ECO:0000256" key="1">
    <source>
        <dbReference type="ARBA" id="ARBA00022603"/>
    </source>
</evidence>
<dbReference type="CDD" id="cd02440">
    <property type="entry name" value="AdoMet_MTases"/>
    <property type="match status" value="1"/>
</dbReference>
<feature type="domain" description="PRMT5 arginine-N-methyltransferase" evidence="8">
    <location>
        <begin position="284"/>
        <end position="450"/>
    </location>
</feature>
<feature type="active site" description="Proton donor/acceptor" evidence="5">
    <location>
        <position position="430"/>
    </location>
</feature>
<dbReference type="EMBL" id="JAPCXC010000058">
    <property type="protein sequence ID" value="KAJ1607473.1"/>
    <property type="molecule type" value="Genomic_DNA"/>
</dbReference>
<dbReference type="PROSITE" id="PS51678">
    <property type="entry name" value="SAM_MT_PRMT"/>
    <property type="match status" value="1"/>
</dbReference>
<dbReference type="Gene3D" id="3.40.50.150">
    <property type="entry name" value="Vaccinia Virus protein VP39"/>
    <property type="match status" value="1"/>
</dbReference>
<dbReference type="InterPro" id="IPR035248">
    <property type="entry name" value="PRMT5_C"/>
</dbReference>
<evidence type="ECO:0000313" key="11">
    <source>
        <dbReference type="EMBL" id="KAJ1607473.1"/>
    </source>
</evidence>
<feature type="domain" description="PRMT5 TIM barrel" evidence="9">
    <location>
        <begin position="52"/>
        <end position="276"/>
    </location>
</feature>
<evidence type="ECO:0000256" key="7">
    <source>
        <dbReference type="PIRSR" id="PIRSR015894-3"/>
    </source>
</evidence>
<organism evidence="11">
    <name type="scientific">Cryptosporidium canis</name>
    <dbReference type="NCBI Taxonomy" id="195482"/>
    <lineage>
        <taxon>Eukaryota</taxon>
        <taxon>Sar</taxon>
        <taxon>Alveolata</taxon>
        <taxon>Apicomplexa</taxon>
        <taxon>Conoidasida</taxon>
        <taxon>Coccidia</taxon>
        <taxon>Eucoccidiorida</taxon>
        <taxon>Eimeriorina</taxon>
        <taxon>Cryptosporidiidae</taxon>
        <taxon>Cryptosporidium</taxon>
    </lineage>
</organism>
<dbReference type="PANTHER" id="PTHR10738">
    <property type="entry name" value="PROTEIN ARGININE N-METHYLTRANSFERASE 5"/>
    <property type="match status" value="1"/>
</dbReference>
<feature type="active site" description="Proton donor/acceptor" evidence="5">
    <location>
        <position position="421"/>
    </location>
</feature>
<dbReference type="GO" id="GO:0005634">
    <property type="term" value="C:nucleus"/>
    <property type="evidence" value="ECO:0007669"/>
    <property type="project" value="TreeGrafter"/>
</dbReference>
<dbReference type="GO" id="GO:0016274">
    <property type="term" value="F:protein-arginine N-methyltransferase activity"/>
    <property type="evidence" value="ECO:0007669"/>
    <property type="project" value="InterPro"/>
</dbReference>
<dbReference type="InterPro" id="IPR025799">
    <property type="entry name" value="Arg_MeTrfase"/>
</dbReference>
<dbReference type="Pfam" id="PF05185">
    <property type="entry name" value="PRMT5"/>
    <property type="match status" value="1"/>
</dbReference>
<evidence type="ECO:0000256" key="5">
    <source>
        <dbReference type="PIRSR" id="PIRSR015894-1"/>
    </source>
</evidence>
<evidence type="ECO:0000256" key="4">
    <source>
        <dbReference type="PIRNR" id="PIRNR015894"/>
    </source>
</evidence>
<proteinExistence type="inferred from homology"/>
<feature type="site" description="Critical for specifying symmetric addition of methyl groups" evidence="7">
    <location>
        <position position="314"/>
    </location>
</feature>
<dbReference type="SUPFAM" id="SSF53335">
    <property type="entry name" value="S-adenosyl-L-methionine-dependent methyltransferases"/>
    <property type="match status" value="1"/>
</dbReference>
<sequence length="621" mass="71880">MPIRASPEIFNIGLDLCENDLKHYINNNEHLLTPISDSKQLKTVLSDIKSTGFDFVCVPIYQSDNGSATYLNNFSSKLKYVDHYEIKGNDWNSGIICKFPQFEDLSLNEFKLLLEWCEYVGYHAIVVSIGQLSVGLLSIISSFIGLVSTGIQIWIEIFIIDNSSIEKLWNEWQTVYTIINNMSMSERIGIVLKMNSKLCGSIREDNYLRFFGEPIKCISVNYDFFEPNNTGLASISKILTRFMRNKTPISIYFGNCDLNQKTQMVYTYNNITNFIKSFLPLSDQQRYEYNYIDLLQIPLQPLWTDLKSIEYEVFERDVVKYERYTSAIQLFLSENPNITEVRILIVGSGRGGLINSVFNAFENLGRNSFRILCVEKNKNAVLTLEAKIKYELSVNWKKVEVIHSDIRTIHLDDKFDLVISELMGSFGDNELSPECLMNAQKFIGPNGIMIPQRYTSYLEPVSCRKVWNHAHSYSKSNHLEMPFVSRLKSHYKMSKEGPKEVFSFNHPSEQLHKGDFTIFTSVEFTSNANSILHGFLGYFECKLYKEIGFSTIPCNFTNGLISWFDFFFPISQPIFLKELDTITFNIWRKSNKEKVWYEWLVTKPVASFIHNLNGKAYSIRL</sequence>
<dbReference type="InterPro" id="IPR035247">
    <property type="entry name" value="PRMT5_TIM"/>
</dbReference>
<keyword evidence="3 4" id="KW-0949">S-adenosyl-L-methionine</keyword>
<feature type="domain" description="PRMT5 oligomerisation" evidence="10">
    <location>
        <begin position="453"/>
        <end position="619"/>
    </location>
</feature>
<evidence type="ECO:0000256" key="3">
    <source>
        <dbReference type="ARBA" id="ARBA00022691"/>
    </source>
</evidence>
<dbReference type="PANTHER" id="PTHR10738:SF0">
    <property type="entry name" value="PROTEIN ARGININE N-METHYLTRANSFERASE 5"/>
    <property type="match status" value="1"/>
</dbReference>
<feature type="binding site" evidence="6">
    <location>
        <position position="375"/>
    </location>
    <ligand>
        <name>S-adenosyl-L-methionine</name>
        <dbReference type="ChEBI" id="CHEBI:59789"/>
    </ligand>
</feature>
<protein>
    <recommendedName>
        <fullName evidence="4">Protein arginine N-methyltransferase</fullName>
    </recommendedName>
</protein>
<evidence type="ECO:0000256" key="2">
    <source>
        <dbReference type="ARBA" id="ARBA00022679"/>
    </source>
</evidence>
<feature type="binding site" evidence="6">
    <location>
        <begin position="320"/>
        <end position="321"/>
    </location>
    <ligand>
        <name>S-adenosyl-L-methionine</name>
        <dbReference type="ChEBI" id="CHEBI:59789"/>
    </ligand>
</feature>
<name>A0A9D5DJJ0_9CRYT</name>
<reference evidence="11" key="1">
    <citation type="submission" date="2022-10" db="EMBL/GenBank/DDBJ databases">
        <title>Adaptive evolution leads to modifications in subtelomeric GC content in a zoonotic Cryptosporidium species.</title>
        <authorList>
            <person name="Li J."/>
            <person name="Feng Y."/>
            <person name="Xiao L."/>
        </authorList>
    </citation>
    <scope>NUCLEOTIDE SEQUENCE</scope>
    <source>
        <strain evidence="11">33844</strain>
    </source>
</reference>
<comment type="similarity">
    <text evidence="4">Belongs to the class I-like SAM-binding methyltransferase superfamily.</text>
</comment>
<evidence type="ECO:0000259" key="8">
    <source>
        <dbReference type="Pfam" id="PF05185"/>
    </source>
</evidence>
<accession>A0A9D5DJJ0</accession>
<keyword evidence="1 4" id="KW-0489">Methyltransferase</keyword>
<dbReference type="Proteomes" id="UP001067231">
    <property type="component" value="Unassembled WGS sequence"/>
</dbReference>